<dbReference type="AlphaFoldDB" id="A0A5C4MDM7"/>
<feature type="transmembrane region" description="Helical" evidence="1">
    <location>
        <begin position="63"/>
        <end position="84"/>
    </location>
</feature>
<organism evidence="2 4">
    <name type="scientific">Mumia zhuanghuii</name>
    <dbReference type="NCBI Taxonomy" id="2585211"/>
    <lineage>
        <taxon>Bacteria</taxon>
        <taxon>Bacillati</taxon>
        <taxon>Actinomycetota</taxon>
        <taxon>Actinomycetes</taxon>
        <taxon>Propionibacteriales</taxon>
        <taxon>Nocardioidaceae</taxon>
        <taxon>Mumia</taxon>
    </lineage>
</organism>
<protein>
    <recommendedName>
        <fullName evidence="5">NfeD-like C-terminal domain-containing protein</fullName>
    </recommendedName>
</protein>
<reference evidence="2 4" key="1">
    <citation type="submission" date="2019-05" db="EMBL/GenBank/DDBJ databases">
        <title>Mumia sp. nov., isolated from the intestinal contents of plateau pika (Ochotona curzoniae) in the Qinghai-Tibet plateau of China.</title>
        <authorList>
            <person name="Tian Z."/>
        </authorList>
    </citation>
    <scope>NUCLEOTIDE SEQUENCE [LARGE SCALE GENOMIC DNA]</scope>
    <source>
        <strain evidence="4">527</strain>
        <strain evidence="2">Z527</strain>
    </source>
</reference>
<keyword evidence="1" id="KW-0812">Transmembrane</keyword>
<evidence type="ECO:0000313" key="4">
    <source>
        <dbReference type="Proteomes" id="UP000306740"/>
    </source>
</evidence>
<dbReference type="RefSeq" id="WP_139105941.1">
    <property type="nucleotide sequence ID" value="NZ_VDFR01000055.1"/>
</dbReference>
<keyword evidence="1" id="KW-0472">Membrane</keyword>
<dbReference type="EMBL" id="VDFR01000055">
    <property type="protein sequence ID" value="TNC46531.1"/>
    <property type="molecule type" value="Genomic_DNA"/>
</dbReference>
<sequence length="167" mass="16693">MSVYVVLGLVGLVLLAASLLIGDLFEGLTDLLPGDAFSSAVIGGFVAAFGFGGAFAEALALPLLVTLPVAVVSGVVVAWFAGWLTGLVRGGGSDGTPSITDSVGRSGRVVSEIPRDGYGLVRIVVGGHTLQLNARAAGPLGAGSEVHVTEVLSPTAVTVAPAWDEIV</sequence>
<dbReference type="Gene3D" id="2.40.50.140">
    <property type="entry name" value="Nucleic acid-binding proteins"/>
    <property type="match status" value="1"/>
</dbReference>
<dbReference type="EMBL" id="VDFR01000200">
    <property type="protein sequence ID" value="TNC31752.1"/>
    <property type="molecule type" value="Genomic_DNA"/>
</dbReference>
<name>A0A5C4MDM7_9ACTN</name>
<dbReference type="OrthoDB" id="4871596at2"/>
<feature type="transmembrane region" description="Helical" evidence="1">
    <location>
        <begin position="36"/>
        <end position="56"/>
    </location>
</feature>
<evidence type="ECO:0000313" key="3">
    <source>
        <dbReference type="EMBL" id="TNC46531.1"/>
    </source>
</evidence>
<dbReference type="InterPro" id="IPR012340">
    <property type="entry name" value="NA-bd_OB-fold"/>
</dbReference>
<accession>A0A5C4MDM7</accession>
<evidence type="ECO:0000256" key="1">
    <source>
        <dbReference type="SAM" id="Phobius"/>
    </source>
</evidence>
<dbReference type="Proteomes" id="UP000306740">
    <property type="component" value="Unassembled WGS sequence"/>
</dbReference>
<evidence type="ECO:0000313" key="2">
    <source>
        <dbReference type="EMBL" id="TNC31752.1"/>
    </source>
</evidence>
<gene>
    <name evidence="3" type="ORF">FHE65_12420</name>
    <name evidence="2" type="ORF">FHE65_30975</name>
</gene>
<proteinExistence type="predicted"/>
<evidence type="ECO:0008006" key="5">
    <source>
        <dbReference type="Google" id="ProtNLM"/>
    </source>
</evidence>
<keyword evidence="1" id="KW-1133">Transmembrane helix</keyword>
<comment type="caution">
    <text evidence="2">The sequence shown here is derived from an EMBL/GenBank/DDBJ whole genome shotgun (WGS) entry which is preliminary data.</text>
</comment>